<organism evidence="2 3">
    <name type="scientific">Tessaracoccus flavescens</name>
    <dbReference type="NCBI Taxonomy" id="399497"/>
    <lineage>
        <taxon>Bacteria</taxon>
        <taxon>Bacillati</taxon>
        <taxon>Actinomycetota</taxon>
        <taxon>Actinomycetes</taxon>
        <taxon>Propionibacteriales</taxon>
        <taxon>Propionibacteriaceae</taxon>
        <taxon>Tessaracoccus</taxon>
    </lineage>
</organism>
<reference evidence="2 3" key="1">
    <citation type="journal article" date="2008" name="Int. J. Syst. Evol. Microbiol.">
        <title>Tessaracoccus flavescens sp. nov., isolated from marine sediment.</title>
        <authorList>
            <person name="Lee D.W."/>
            <person name="Lee S.D."/>
        </authorList>
    </citation>
    <scope>NUCLEOTIDE SEQUENCE [LARGE SCALE GENOMIC DNA]</scope>
    <source>
        <strain evidence="2 3">SST-39T</strain>
    </source>
</reference>
<proteinExistence type="predicted"/>
<keyword evidence="1" id="KW-0812">Transmembrane</keyword>
<protein>
    <recommendedName>
        <fullName evidence="4">ABC transporter permease</fullName>
    </recommendedName>
</protein>
<accession>A0A1Q2D1H4</accession>
<feature type="transmembrane region" description="Helical" evidence="1">
    <location>
        <begin position="75"/>
        <end position="96"/>
    </location>
</feature>
<name>A0A1Q2D1H4_9ACTN</name>
<dbReference type="KEGG" id="tfa:BW733_16160"/>
<keyword evidence="1" id="KW-0472">Membrane</keyword>
<keyword evidence="3" id="KW-1185">Reference proteome</keyword>
<dbReference type="Proteomes" id="UP000188235">
    <property type="component" value="Chromosome"/>
</dbReference>
<feature type="transmembrane region" description="Helical" evidence="1">
    <location>
        <begin position="108"/>
        <end position="131"/>
    </location>
</feature>
<feature type="transmembrane region" description="Helical" evidence="1">
    <location>
        <begin position="21"/>
        <end position="44"/>
    </location>
</feature>
<evidence type="ECO:0008006" key="4">
    <source>
        <dbReference type="Google" id="ProtNLM"/>
    </source>
</evidence>
<evidence type="ECO:0000256" key="1">
    <source>
        <dbReference type="SAM" id="Phobius"/>
    </source>
</evidence>
<sequence length="189" mass="19877">MSGPALAPAPHGQLAELWGRTLWRVVVFTAACILTGAIGALIWAEVTPLSEYTVEKDLSASMTERALAGIVAPDATFALITGVIGLLVGIAGWFVLYRRGWVVTVVPIIAALFASLMAWRLGTIVGVTGFADRIAAASPGDVVQVDLELRSLSALLIGPFAAITPIMLLAAFWPEPREEGIELESIAAV</sequence>
<dbReference type="RefSeq" id="WP_077352048.1">
    <property type="nucleotide sequence ID" value="NZ_CP019607.1"/>
</dbReference>
<dbReference type="STRING" id="399497.BW733_16160"/>
<dbReference type="OrthoDB" id="3730018at2"/>
<dbReference type="EMBL" id="CP019607">
    <property type="protein sequence ID" value="AQP52124.1"/>
    <property type="molecule type" value="Genomic_DNA"/>
</dbReference>
<dbReference type="AlphaFoldDB" id="A0A1Q2D1H4"/>
<feature type="transmembrane region" description="Helical" evidence="1">
    <location>
        <begin position="151"/>
        <end position="173"/>
    </location>
</feature>
<gene>
    <name evidence="2" type="ORF">BW733_16160</name>
</gene>
<evidence type="ECO:0000313" key="3">
    <source>
        <dbReference type="Proteomes" id="UP000188235"/>
    </source>
</evidence>
<evidence type="ECO:0000313" key="2">
    <source>
        <dbReference type="EMBL" id="AQP52124.1"/>
    </source>
</evidence>
<keyword evidence="1" id="KW-1133">Transmembrane helix</keyword>